<comment type="caution">
    <text evidence="1">The sequence shown here is derived from an EMBL/GenBank/DDBJ whole genome shotgun (WGS) entry which is preliminary data.</text>
</comment>
<name>A0AAE1AI55_9GAST</name>
<organism evidence="1 2">
    <name type="scientific">Elysia crispata</name>
    <name type="common">lettuce slug</name>
    <dbReference type="NCBI Taxonomy" id="231223"/>
    <lineage>
        <taxon>Eukaryota</taxon>
        <taxon>Metazoa</taxon>
        <taxon>Spiralia</taxon>
        <taxon>Lophotrochozoa</taxon>
        <taxon>Mollusca</taxon>
        <taxon>Gastropoda</taxon>
        <taxon>Heterobranchia</taxon>
        <taxon>Euthyneura</taxon>
        <taxon>Panpulmonata</taxon>
        <taxon>Sacoglossa</taxon>
        <taxon>Placobranchoidea</taxon>
        <taxon>Plakobranchidae</taxon>
        <taxon>Elysia</taxon>
    </lineage>
</organism>
<dbReference type="AlphaFoldDB" id="A0AAE1AI55"/>
<accession>A0AAE1AI55</accession>
<gene>
    <name evidence="1" type="ORF">RRG08_025086</name>
</gene>
<dbReference type="EMBL" id="JAWDGP010001769">
    <property type="protein sequence ID" value="KAK3788359.1"/>
    <property type="molecule type" value="Genomic_DNA"/>
</dbReference>
<protein>
    <submittedName>
        <fullName evidence="1">Uncharacterized protein</fullName>
    </submittedName>
</protein>
<dbReference type="Proteomes" id="UP001283361">
    <property type="component" value="Unassembled WGS sequence"/>
</dbReference>
<keyword evidence="2" id="KW-1185">Reference proteome</keyword>
<evidence type="ECO:0000313" key="2">
    <source>
        <dbReference type="Proteomes" id="UP001283361"/>
    </source>
</evidence>
<reference evidence="1" key="1">
    <citation type="journal article" date="2023" name="G3 (Bethesda)">
        <title>A reference genome for the long-term kleptoplast-retaining sea slug Elysia crispata morphotype clarki.</title>
        <authorList>
            <person name="Eastman K.E."/>
            <person name="Pendleton A.L."/>
            <person name="Shaikh M.A."/>
            <person name="Suttiyut T."/>
            <person name="Ogas R."/>
            <person name="Tomko P."/>
            <person name="Gavelis G."/>
            <person name="Widhalm J.R."/>
            <person name="Wisecaver J.H."/>
        </authorList>
    </citation>
    <scope>NUCLEOTIDE SEQUENCE</scope>
    <source>
        <strain evidence="1">ECLA1</strain>
    </source>
</reference>
<sequence length="107" mass="12276">MCQRGEGVRPKVEEEEAQQRKVAQTMKRKIRRGVQRGKQRNYGRWIEYFFGKLSDLLCKNPAVYTDGEINLGTCCSDRTKGALIAANQDQPALPNGHVMCRHEPRQE</sequence>
<proteinExistence type="predicted"/>
<evidence type="ECO:0000313" key="1">
    <source>
        <dbReference type="EMBL" id="KAK3788359.1"/>
    </source>
</evidence>